<gene>
    <name evidence="1" type="ORF">POT9AD_1124</name>
</gene>
<reference evidence="1" key="1">
    <citation type="submission" date="2018-11" db="EMBL/GenBank/DDBJ databases">
        <authorList>
            <consortium name="Genoscope - CEA"/>
            <person name="William W."/>
        </authorList>
    </citation>
    <scope>NUCLEOTIDE SEQUENCE [LARGE SCALE GENOMIC DNA]</scope>
    <source>
        <strain evidence="1">T9AD</strain>
    </source>
</reference>
<dbReference type="OrthoDB" id="6869320at2"/>
<sequence length="196" mass="21376">MNPATDMVVYVIPGASGGLSEWAGAIAAIGAVFSAAAALIALYFSIKQIKEHDRHNKLMTRPFLTSNTTVLSIDKVFAYSIENNGLGPAVIKDVRVLVDDKEVPGHIQDKLINTVNLVWPGSAAKIDFALFTAGEYVRAGTKFEILKLSNMTVAARDFAEAFSHRARIFVEYESILGESFTLDSSKDPQFKDYPTS</sequence>
<evidence type="ECO:0000313" key="1">
    <source>
        <dbReference type="EMBL" id="VDN62115.1"/>
    </source>
</evidence>
<dbReference type="EMBL" id="LR130779">
    <property type="protein sequence ID" value="VDN62115.1"/>
    <property type="molecule type" value="Genomic_DNA"/>
</dbReference>
<accession>A0A653B0P0</accession>
<proteinExistence type="predicted"/>
<organism evidence="1">
    <name type="scientific">Ectopseudomonas oleovorans</name>
    <name type="common">Pseudomonas oleovorans</name>
    <dbReference type="NCBI Taxonomy" id="301"/>
    <lineage>
        <taxon>Bacteria</taxon>
        <taxon>Pseudomonadati</taxon>
        <taxon>Pseudomonadota</taxon>
        <taxon>Gammaproteobacteria</taxon>
        <taxon>Pseudomonadales</taxon>
        <taxon>Pseudomonadaceae</taxon>
        <taxon>Ectopseudomonas</taxon>
    </lineage>
</organism>
<protein>
    <submittedName>
        <fullName evidence="1">Uncharacterized protein</fullName>
    </submittedName>
</protein>
<dbReference type="AlphaFoldDB" id="A0A653B0P0"/>
<name>A0A653B0P0_ECTOL</name>